<dbReference type="Proteomes" id="UP000324800">
    <property type="component" value="Unassembled WGS sequence"/>
</dbReference>
<dbReference type="InterPro" id="IPR036597">
    <property type="entry name" value="Fido-like_dom_sf"/>
</dbReference>
<dbReference type="AlphaFoldDB" id="A0A5J4TSF4"/>
<dbReference type="PROSITE" id="PS51459">
    <property type="entry name" value="FIDO"/>
    <property type="match status" value="1"/>
</dbReference>
<evidence type="ECO:0000313" key="2">
    <source>
        <dbReference type="EMBL" id="KAA6361264.1"/>
    </source>
</evidence>
<evidence type="ECO:0000259" key="1">
    <source>
        <dbReference type="PROSITE" id="PS51459"/>
    </source>
</evidence>
<feature type="domain" description="Fido" evidence="1">
    <location>
        <begin position="198"/>
        <end position="333"/>
    </location>
</feature>
<proteinExistence type="predicted"/>
<evidence type="ECO:0000313" key="3">
    <source>
        <dbReference type="Proteomes" id="UP000324800"/>
    </source>
</evidence>
<reference evidence="2 3" key="1">
    <citation type="submission" date="2019-03" db="EMBL/GenBank/DDBJ databases">
        <title>Single cell metagenomics reveals metabolic interactions within the superorganism composed of flagellate Streblomastix strix and complex community of Bacteroidetes bacteria on its surface.</title>
        <authorList>
            <person name="Treitli S.C."/>
            <person name="Kolisko M."/>
            <person name="Husnik F."/>
            <person name="Keeling P."/>
            <person name="Hampl V."/>
        </authorList>
    </citation>
    <scope>NUCLEOTIDE SEQUENCE [LARGE SCALE GENOMIC DNA]</scope>
    <source>
        <strain evidence="2">ST1C</strain>
    </source>
</reference>
<name>A0A5J4TSF4_9EUKA</name>
<gene>
    <name evidence="2" type="ORF">EZS28_043209</name>
</gene>
<dbReference type="Pfam" id="PF02661">
    <property type="entry name" value="Fic"/>
    <property type="match status" value="1"/>
</dbReference>
<dbReference type="Gene3D" id="1.10.3290.10">
    <property type="entry name" value="Fido-like domain"/>
    <property type="match status" value="1"/>
</dbReference>
<organism evidence="2 3">
    <name type="scientific">Streblomastix strix</name>
    <dbReference type="NCBI Taxonomy" id="222440"/>
    <lineage>
        <taxon>Eukaryota</taxon>
        <taxon>Metamonada</taxon>
        <taxon>Preaxostyla</taxon>
        <taxon>Oxymonadida</taxon>
        <taxon>Streblomastigidae</taxon>
        <taxon>Streblomastix</taxon>
    </lineage>
</organism>
<sequence length="395" mass="45755">MDDLLLERTDYTDTLSYSFSNGELTSTIAGIVGTDQRGDIGSFQQIFSDGDTDRFKDIYSYQKQLVDNHEQNDKFIGVFSSSLVSVLQAEAAIRNKPMFAIAMSISEVPITISNSISFIIKKMPRQTIKINEFTIMFNDDGYDQISKIMGPIDADRLMYKNIMDSNYIKQDILPKDNINDAIEYLKSIIEDSKLKEYTEVPQIDELYEALFKRETFRHCSVYVSDNNNSKIISAANVGIQHENIDPEQLQQLVDFVYGYDQSNKIMVLFACYLLYERIHPHQDGNGRMGRLLFLENIYQLTDSFIPLSSALRYNKQVKQLMNEVFKSISFGETMKKRQIKSVDAAIYRVEIQEMDLNRFYEIINDNQRTKQQYYTSDLDDNTSKLIVKLLNMIRV</sequence>
<comment type="caution">
    <text evidence="2">The sequence shown here is derived from an EMBL/GenBank/DDBJ whole genome shotgun (WGS) entry which is preliminary data.</text>
</comment>
<protein>
    <recommendedName>
        <fullName evidence="1">Fido domain-containing protein</fullName>
    </recommendedName>
</protein>
<dbReference type="EMBL" id="SNRW01025792">
    <property type="protein sequence ID" value="KAA6361264.1"/>
    <property type="molecule type" value="Genomic_DNA"/>
</dbReference>
<dbReference type="InterPro" id="IPR003812">
    <property type="entry name" value="Fido"/>
</dbReference>
<accession>A0A5J4TSF4</accession>
<dbReference type="SUPFAM" id="SSF140931">
    <property type="entry name" value="Fic-like"/>
    <property type="match status" value="1"/>
</dbReference>